<accession>A0A915KED2</accession>
<feature type="compositionally biased region" description="Basic and acidic residues" evidence="1">
    <location>
        <begin position="112"/>
        <end position="122"/>
    </location>
</feature>
<reference evidence="3" key="1">
    <citation type="submission" date="2022-11" db="UniProtKB">
        <authorList>
            <consortium name="WormBaseParasite"/>
        </authorList>
    </citation>
    <scope>IDENTIFICATION</scope>
</reference>
<protein>
    <submittedName>
        <fullName evidence="3">Uncharacterized protein</fullName>
    </submittedName>
</protein>
<keyword evidence="2" id="KW-1185">Reference proteome</keyword>
<evidence type="ECO:0000313" key="3">
    <source>
        <dbReference type="WBParaSite" id="nRc.2.0.1.t37153-RA"/>
    </source>
</evidence>
<dbReference type="WBParaSite" id="nRc.2.0.1.t37153-RA">
    <property type="protein sequence ID" value="nRc.2.0.1.t37153-RA"/>
    <property type="gene ID" value="nRc.2.0.1.g37153"/>
</dbReference>
<evidence type="ECO:0000313" key="2">
    <source>
        <dbReference type="Proteomes" id="UP000887565"/>
    </source>
</evidence>
<name>A0A915KED2_ROMCU</name>
<dbReference type="Proteomes" id="UP000887565">
    <property type="component" value="Unplaced"/>
</dbReference>
<sequence>MLNEKDQRLNLYSEVKNPGIFVADNRRQSATLWNESAIYRKPYLETNVSLHEKNVHIIVIKLYCLWCRLLQWRKFLPPYQLPKCESFLSTEHKFSVVFSIVGVAQGCSSGRKLADSPSKADDANAAQLHQKK</sequence>
<proteinExistence type="predicted"/>
<dbReference type="AlphaFoldDB" id="A0A915KED2"/>
<feature type="region of interest" description="Disordered" evidence="1">
    <location>
        <begin position="110"/>
        <end position="132"/>
    </location>
</feature>
<evidence type="ECO:0000256" key="1">
    <source>
        <dbReference type="SAM" id="MobiDB-lite"/>
    </source>
</evidence>
<organism evidence="2 3">
    <name type="scientific">Romanomermis culicivorax</name>
    <name type="common">Nematode worm</name>
    <dbReference type="NCBI Taxonomy" id="13658"/>
    <lineage>
        <taxon>Eukaryota</taxon>
        <taxon>Metazoa</taxon>
        <taxon>Ecdysozoa</taxon>
        <taxon>Nematoda</taxon>
        <taxon>Enoplea</taxon>
        <taxon>Dorylaimia</taxon>
        <taxon>Mermithida</taxon>
        <taxon>Mermithoidea</taxon>
        <taxon>Mermithidae</taxon>
        <taxon>Romanomermis</taxon>
    </lineage>
</organism>